<sequence>MKKIYIIGIVASGKTTLARKLSQKLGIPWYELDCIIYNDHPGGRHKRTPEQQVELIHEIDKAGQWIVEGTYRQSCHCLLDMADTIIFLDPPLWKRKFRILKRFVKQQLGIEKCHYKSNMKMLKLMYRWTGEFEAGRQKFEGMLRQYKSKVVRVSGNSDLSLI</sequence>
<dbReference type="RefSeq" id="WP_004625877.1">
    <property type="nucleotide sequence ID" value="NZ_AORV01000033.1"/>
</dbReference>
<evidence type="ECO:0000313" key="1">
    <source>
        <dbReference type="EMBL" id="EMS71897.1"/>
    </source>
</evidence>
<dbReference type="eggNOG" id="COG0563">
    <property type="taxonomic scope" value="Bacteria"/>
</dbReference>
<dbReference type="PANTHER" id="PTHR37816">
    <property type="entry name" value="YALI0E33011P"/>
    <property type="match status" value="1"/>
</dbReference>
<dbReference type="PANTHER" id="PTHR37816:SF2">
    <property type="entry name" value="DNA TOPOLOGY MODULATION PROTEIN FLAR-RELATED PROTEIN"/>
    <property type="match status" value="1"/>
</dbReference>
<dbReference type="EMBL" id="AORV01000033">
    <property type="protein sequence ID" value="EMS71897.1"/>
    <property type="molecule type" value="Genomic_DNA"/>
</dbReference>
<dbReference type="Gene3D" id="3.40.50.300">
    <property type="entry name" value="P-loop containing nucleotide triphosphate hydrolases"/>
    <property type="match status" value="1"/>
</dbReference>
<organism evidence="1 2">
    <name type="scientific">Ruminiclostridium cellobioparum subsp. termitidis CT1112</name>
    <dbReference type="NCBI Taxonomy" id="1195236"/>
    <lineage>
        <taxon>Bacteria</taxon>
        <taxon>Bacillati</taxon>
        <taxon>Bacillota</taxon>
        <taxon>Clostridia</taxon>
        <taxon>Eubacteriales</taxon>
        <taxon>Oscillospiraceae</taxon>
        <taxon>Ruminiclostridium</taxon>
    </lineage>
</organism>
<proteinExistence type="predicted"/>
<evidence type="ECO:0008006" key="3">
    <source>
        <dbReference type="Google" id="ProtNLM"/>
    </source>
</evidence>
<dbReference type="STRING" id="1195236.CTER_2277"/>
<gene>
    <name evidence="1" type="ORF">CTER_2277</name>
</gene>
<keyword evidence="2" id="KW-1185">Reference proteome</keyword>
<accession>S0FJH9</accession>
<dbReference type="InterPro" id="IPR052922">
    <property type="entry name" value="Cytidylate_Kinase-2"/>
</dbReference>
<dbReference type="Proteomes" id="UP000014155">
    <property type="component" value="Unassembled WGS sequence"/>
</dbReference>
<name>S0FJH9_RUMCE</name>
<dbReference type="PATRIC" id="fig|1195236.3.peg.2582"/>
<evidence type="ECO:0000313" key="2">
    <source>
        <dbReference type="Proteomes" id="UP000014155"/>
    </source>
</evidence>
<protein>
    <recommendedName>
        <fullName evidence="3">Adenylate kinase</fullName>
    </recommendedName>
</protein>
<dbReference type="InterPro" id="IPR027417">
    <property type="entry name" value="P-loop_NTPase"/>
</dbReference>
<dbReference type="AlphaFoldDB" id="S0FJH9"/>
<reference evidence="1 2" key="1">
    <citation type="journal article" date="2013" name="Genome Announc.">
        <title>Draft Genome Sequence of the Cellulolytic, Mesophilic, Anaerobic Bacterium Clostridium termitidis Strain CT1112 (DSM 5398).</title>
        <authorList>
            <person name="Lal S."/>
            <person name="Ramachandran U."/>
            <person name="Zhang X."/>
            <person name="Munir R."/>
            <person name="Sparling R."/>
            <person name="Levin D.B."/>
        </authorList>
    </citation>
    <scope>NUCLEOTIDE SEQUENCE [LARGE SCALE GENOMIC DNA]</scope>
    <source>
        <strain evidence="1 2">CT1112</strain>
    </source>
</reference>
<dbReference type="SUPFAM" id="SSF52540">
    <property type="entry name" value="P-loop containing nucleoside triphosphate hydrolases"/>
    <property type="match status" value="1"/>
</dbReference>
<comment type="caution">
    <text evidence="1">The sequence shown here is derived from an EMBL/GenBank/DDBJ whole genome shotgun (WGS) entry which is preliminary data.</text>
</comment>